<evidence type="ECO:0000313" key="1">
    <source>
        <dbReference type="EMBL" id="KAK3402456.1"/>
    </source>
</evidence>
<dbReference type="AlphaFoldDB" id="A0AAE0UFL1"/>
<name>A0AAE0UFL1_SORBR</name>
<gene>
    <name evidence="1" type="ORF">B0T20DRAFT_398372</name>
</gene>
<dbReference type="EMBL" id="JAUTDP010000001">
    <property type="protein sequence ID" value="KAK3402456.1"/>
    <property type="molecule type" value="Genomic_DNA"/>
</dbReference>
<comment type="caution">
    <text evidence="1">The sequence shown here is derived from an EMBL/GenBank/DDBJ whole genome shotgun (WGS) entry which is preliminary data.</text>
</comment>
<sequence>MGFMNDRLGQFMPTGINGTNMQILHVDTANALATTLLPSHMQSLICFVLEGTLEVNMLGIPVFTINMHSQFAVRAGQTCHVRNLGGIRASLYVISVSVALQ</sequence>
<organism evidence="1 2">
    <name type="scientific">Sordaria brevicollis</name>
    <dbReference type="NCBI Taxonomy" id="83679"/>
    <lineage>
        <taxon>Eukaryota</taxon>
        <taxon>Fungi</taxon>
        <taxon>Dikarya</taxon>
        <taxon>Ascomycota</taxon>
        <taxon>Pezizomycotina</taxon>
        <taxon>Sordariomycetes</taxon>
        <taxon>Sordariomycetidae</taxon>
        <taxon>Sordariales</taxon>
        <taxon>Sordariaceae</taxon>
        <taxon>Sordaria</taxon>
    </lineage>
</organism>
<reference evidence="1" key="2">
    <citation type="submission" date="2023-07" db="EMBL/GenBank/DDBJ databases">
        <authorList>
            <consortium name="Lawrence Berkeley National Laboratory"/>
            <person name="Haridas S."/>
            <person name="Hensen N."/>
            <person name="Bonometti L."/>
            <person name="Westerberg I."/>
            <person name="Brannstrom I.O."/>
            <person name="Guillou S."/>
            <person name="Cros-Aarteil S."/>
            <person name="Calhoun S."/>
            <person name="Kuo A."/>
            <person name="Mondo S."/>
            <person name="Pangilinan J."/>
            <person name="Riley R."/>
            <person name="LaButti K."/>
            <person name="Andreopoulos B."/>
            <person name="Lipzen A."/>
            <person name="Chen C."/>
            <person name="Yanf M."/>
            <person name="Daum C."/>
            <person name="Ng V."/>
            <person name="Clum A."/>
            <person name="Steindorff A."/>
            <person name="Ohm R."/>
            <person name="Martin F."/>
            <person name="Silar P."/>
            <person name="Natvig D."/>
            <person name="Lalanne C."/>
            <person name="Gautier V."/>
            <person name="Ament-velasquez S.L."/>
            <person name="Kruys A."/>
            <person name="Hutchinson M.I."/>
            <person name="Powell A.J."/>
            <person name="Barry K."/>
            <person name="Miller A.N."/>
            <person name="Grigoriev I.V."/>
            <person name="Debuchy R."/>
            <person name="Gladieux P."/>
            <person name="Thoren M.H."/>
            <person name="Johannesson H."/>
        </authorList>
    </citation>
    <scope>NUCLEOTIDE SEQUENCE</scope>
    <source>
        <strain evidence="1">FGSC 1904</strain>
    </source>
</reference>
<proteinExistence type="predicted"/>
<reference evidence="1" key="1">
    <citation type="journal article" date="2023" name="Mol. Phylogenet. Evol.">
        <title>Genome-scale phylogeny and comparative genomics of the fungal order Sordariales.</title>
        <authorList>
            <person name="Hensen N."/>
            <person name="Bonometti L."/>
            <person name="Westerberg I."/>
            <person name="Brannstrom I.O."/>
            <person name="Guillou S."/>
            <person name="Cros-Aarteil S."/>
            <person name="Calhoun S."/>
            <person name="Haridas S."/>
            <person name="Kuo A."/>
            <person name="Mondo S."/>
            <person name="Pangilinan J."/>
            <person name="Riley R."/>
            <person name="LaButti K."/>
            <person name="Andreopoulos B."/>
            <person name="Lipzen A."/>
            <person name="Chen C."/>
            <person name="Yan M."/>
            <person name="Daum C."/>
            <person name="Ng V."/>
            <person name="Clum A."/>
            <person name="Steindorff A."/>
            <person name="Ohm R.A."/>
            <person name="Martin F."/>
            <person name="Silar P."/>
            <person name="Natvig D.O."/>
            <person name="Lalanne C."/>
            <person name="Gautier V."/>
            <person name="Ament-Velasquez S.L."/>
            <person name="Kruys A."/>
            <person name="Hutchinson M.I."/>
            <person name="Powell A.J."/>
            <person name="Barry K."/>
            <person name="Miller A.N."/>
            <person name="Grigoriev I.V."/>
            <person name="Debuchy R."/>
            <person name="Gladieux P."/>
            <person name="Hiltunen Thoren M."/>
            <person name="Johannesson H."/>
        </authorList>
    </citation>
    <scope>NUCLEOTIDE SEQUENCE</scope>
    <source>
        <strain evidence="1">FGSC 1904</strain>
    </source>
</reference>
<accession>A0AAE0UFL1</accession>
<protein>
    <submittedName>
        <fullName evidence="1">Uncharacterized protein</fullName>
    </submittedName>
</protein>
<dbReference type="Proteomes" id="UP001281003">
    <property type="component" value="Unassembled WGS sequence"/>
</dbReference>
<evidence type="ECO:0000313" key="2">
    <source>
        <dbReference type="Proteomes" id="UP001281003"/>
    </source>
</evidence>
<keyword evidence="2" id="KW-1185">Reference proteome</keyword>